<reference evidence="2" key="1">
    <citation type="submission" date="2018-08" db="EMBL/GenBank/DDBJ databases">
        <title>Murine metabolic-syndrome-specific gut microbial biobank.</title>
        <authorList>
            <person name="Liu C."/>
        </authorList>
    </citation>
    <scope>NUCLEOTIDE SEQUENCE [LARGE SCALE GENOMIC DNA]</scope>
    <source>
        <strain evidence="2">Z82</strain>
    </source>
</reference>
<comment type="caution">
    <text evidence="2">The sequence shown here is derived from an EMBL/GenBank/DDBJ whole genome shotgun (WGS) entry which is preliminary data.</text>
</comment>
<dbReference type="PANTHER" id="PTHR43404:SF2">
    <property type="entry name" value="LIPOPOLYSACCHARIDE CHOLINEPHOSPHOTRANSFERASE LICD"/>
    <property type="match status" value="1"/>
</dbReference>
<accession>A0A7C9JQP3</accession>
<dbReference type="PANTHER" id="PTHR43404">
    <property type="entry name" value="LIPOPOLYSACCHARIDE CHOLINEPHOSPHOTRANSFERASE LICD"/>
    <property type="match status" value="1"/>
</dbReference>
<dbReference type="EMBL" id="QWKH01000002">
    <property type="protein sequence ID" value="NBI33557.1"/>
    <property type="molecule type" value="Genomic_DNA"/>
</dbReference>
<dbReference type="Pfam" id="PF04991">
    <property type="entry name" value="LicD"/>
    <property type="match status" value="1"/>
</dbReference>
<dbReference type="GO" id="GO:0009100">
    <property type="term" value="P:glycoprotein metabolic process"/>
    <property type="evidence" value="ECO:0007669"/>
    <property type="project" value="UniProtKB-ARBA"/>
</dbReference>
<dbReference type="AlphaFoldDB" id="A0A7C9JQP3"/>
<protein>
    <submittedName>
        <fullName evidence="2">LicD family protein</fullName>
    </submittedName>
</protein>
<sequence length="306" mass="32723">MDYEAETLRRLQLAELEILRAVDEACSQLGIPYFLDGGTALGAVRHGGFIPWDDDADVGMLRPHYERFLAEAPAVLGPRFVVASPRTHPQMAGMFAKVMLVGTAFQTRETLEAGFDQGVFVDVFPYDCLASDSRAAARQQRACRRQQSLSYLYHSKHITVPHGGVLGACERLACRAAHRLVCSATSPQAIAARFGRAAAAGATRGGAAKAGGGVLAASSVSELGGLTEGQAEPMTVEGSRWATLSYAGTAFPYEVLAPARPIAFEGATLQGPAQPEAFLEALFGPTWTQLPPESQRRNHAPVHLEF</sequence>
<proteinExistence type="predicted"/>
<organism evidence="2">
    <name type="scientific">Muribaculaceae bacterium Z82</name>
    <dbReference type="NCBI Taxonomy" id="2304548"/>
    <lineage>
        <taxon>Bacteria</taxon>
        <taxon>Pseudomonadati</taxon>
        <taxon>Bacteroidota</taxon>
        <taxon>Bacteroidia</taxon>
        <taxon>Bacteroidales</taxon>
        <taxon>Muribaculaceae</taxon>
    </lineage>
</organism>
<dbReference type="InterPro" id="IPR052942">
    <property type="entry name" value="LPS_cholinephosphotransferase"/>
</dbReference>
<feature type="domain" description="LicD/FKTN/FKRP nucleotidyltransferase" evidence="1">
    <location>
        <begin position="26"/>
        <end position="141"/>
    </location>
</feature>
<evidence type="ECO:0000313" key="2">
    <source>
        <dbReference type="EMBL" id="NBI33557.1"/>
    </source>
</evidence>
<dbReference type="InterPro" id="IPR007074">
    <property type="entry name" value="LicD/FKTN/FKRP_NTP_transf"/>
</dbReference>
<name>A0A7C9JQP3_9BACT</name>
<evidence type="ECO:0000259" key="1">
    <source>
        <dbReference type="Pfam" id="PF04991"/>
    </source>
</evidence>
<gene>
    <name evidence="2" type="ORF">D1639_00595</name>
</gene>